<organism evidence="8 9">
    <name type="scientific">Sporothrix epigloea</name>
    <dbReference type="NCBI Taxonomy" id="1892477"/>
    <lineage>
        <taxon>Eukaryota</taxon>
        <taxon>Fungi</taxon>
        <taxon>Dikarya</taxon>
        <taxon>Ascomycota</taxon>
        <taxon>Pezizomycotina</taxon>
        <taxon>Sordariomycetes</taxon>
        <taxon>Sordariomycetidae</taxon>
        <taxon>Ophiostomatales</taxon>
        <taxon>Ophiostomataceae</taxon>
        <taxon>Sporothrix</taxon>
    </lineage>
</organism>
<protein>
    <recommendedName>
        <fullName evidence="10">C6 zinc finger domain containing protein</fullName>
    </recommendedName>
</protein>
<dbReference type="PANTHER" id="PTHR36206:SF4">
    <property type="entry name" value="HYPOTHETICAL CONSERVED PROTEIN (EUROFUNG)-RELATED"/>
    <property type="match status" value="1"/>
</dbReference>
<proteinExistence type="predicted"/>
<keyword evidence="6" id="KW-0539">Nucleus</keyword>
<keyword evidence="3" id="KW-0805">Transcription regulation</keyword>
<evidence type="ECO:0000256" key="5">
    <source>
        <dbReference type="ARBA" id="ARBA00023163"/>
    </source>
</evidence>
<dbReference type="Proteomes" id="UP001642502">
    <property type="component" value="Unassembled WGS sequence"/>
</dbReference>
<feature type="compositionally biased region" description="Basic residues" evidence="7">
    <location>
        <begin position="39"/>
        <end position="48"/>
    </location>
</feature>
<keyword evidence="2" id="KW-0862">Zinc</keyword>
<keyword evidence="5" id="KW-0804">Transcription</keyword>
<name>A0ABP0D5J5_9PEZI</name>
<evidence type="ECO:0000313" key="8">
    <source>
        <dbReference type="EMBL" id="CAK7263362.1"/>
    </source>
</evidence>
<feature type="compositionally biased region" description="Pro residues" evidence="7">
    <location>
        <begin position="110"/>
        <end position="127"/>
    </location>
</feature>
<keyword evidence="1" id="KW-0479">Metal-binding</keyword>
<sequence length="852" mass="93104">MAPTQAPSPASTKHGPPSSSSTTQQTTETSETSAAGATKRVRTSRPKVKTGCSNCNSRPYEEIRIAPKPAPLGIAPHVAPAHTPIHAAAPAVVSVPVLAPALALASAPSPRAPAGPGPVRSPGPSLSPSPSSSCTPPKPQKPPRRVTKRRAQKALRRRSISEQKPEITDVAPIAAANVIADGRCDVLTMLYQPTTGLPLTPQEGLYFQQFRIQTANELSGFFDSGFWSRIVLIECHSEAAIRHAVVALGALYRTLEATTASPPSSPSSTDDKDDTVHAHWQVALKHYSDACKKLAFVNSDDDQTQRTRLMASVLLACFDSFIGHHKHAIRQIQTGLGLLHLLRIRRRSAMANSRNPSEPVEDELIQMFTRLAIQAKSYDMAFHFPQPYVVHLLSSGSPAAVAAGSTADNLLAPSSISSASTFHSATAGPSSPAVSSEYHWLPTSTHQDAIPSRFTSLRQARLTWDSLCEHIFRFMEFMMQYASTAPNLLPKDTQQYGAKFKLMIEAWSDAFEPLLLNRANPGVSSQEKTGIAVLKMFQIMGQILYLMTFSDSEMMFDAYYIQFRTIVDLASEVVGDEERQAAAARCPDPARCIHGHHEQEFHGHGFAHHHTTGRHIKASFSADLGIVPPLYVVATKSRDRVLRRRAIELLHSSARREGMWDSELAARIGMWVVNIEEEGEEGEFYEAMQREIGLQRQTNRGFRRRSGGIPSTPPSPTWRAFSDDRGIILPPSPDSNAGWHMRQASQTSVTYNASMAVNISPGHSTVAAAESPVPPLPLPATPASAFSTMAVSLNPDIPYYMQMQSPIPAEKRVLVKSCEFDLREHTAVLKCGTRGLIASALDTKYRIARLKW</sequence>
<comment type="caution">
    <text evidence="8">The sequence shown here is derived from an EMBL/GenBank/DDBJ whole genome shotgun (WGS) entry which is preliminary data.</text>
</comment>
<dbReference type="PANTHER" id="PTHR36206">
    <property type="entry name" value="ASPERCRYPTIN BIOSYNTHESIS CLUSTER-SPECIFIC TRANSCRIPTION REGULATOR ATNN-RELATED"/>
    <property type="match status" value="1"/>
</dbReference>
<dbReference type="EMBL" id="CAWUON010000003">
    <property type="protein sequence ID" value="CAK7263362.1"/>
    <property type="molecule type" value="Genomic_DNA"/>
</dbReference>
<evidence type="ECO:0000256" key="3">
    <source>
        <dbReference type="ARBA" id="ARBA00023015"/>
    </source>
</evidence>
<gene>
    <name evidence="8" type="ORF">SEPCBS119000_000432</name>
</gene>
<evidence type="ECO:0000256" key="4">
    <source>
        <dbReference type="ARBA" id="ARBA00023125"/>
    </source>
</evidence>
<evidence type="ECO:0008006" key="10">
    <source>
        <dbReference type="Google" id="ProtNLM"/>
    </source>
</evidence>
<feature type="region of interest" description="Disordered" evidence="7">
    <location>
        <begin position="1"/>
        <end position="60"/>
    </location>
</feature>
<feature type="compositionally biased region" description="Basic residues" evidence="7">
    <location>
        <begin position="141"/>
        <end position="158"/>
    </location>
</feature>
<evidence type="ECO:0000256" key="2">
    <source>
        <dbReference type="ARBA" id="ARBA00022833"/>
    </source>
</evidence>
<dbReference type="InterPro" id="IPR052360">
    <property type="entry name" value="Transcr_Regulatory_Proteins"/>
</dbReference>
<accession>A0ABP0D5J5</accession>
<reference evidence="8 9" key="1">
    <citation type="submission" date="2024-01" db="EMBL/GenBank/DDBJ databases">
        <authorList>
            <person name="Allen C."/>
            <person name="Tagirdzhanova G."/>
        </authorList>
    </citation>
    <scope>NUCLEOTIDE SEQUENCE [LARGE SCALE GENOMIC DNA]</scope>
    <source>
        <strain evidence="8 9">CBS 119000</strain>
    </source>
</reference>
<evidence type="ECO:0000313" key="9">
    <source>
        <dbReference type="Proteomes" id="UP001642502"/>
    </source>
</evidence>
<evidence type="ECO:0000256" key="6">
    <source>
        <dbReference type="ARBA" id="ARBA00023242"/>
    </source>
</evidence>
<evidence type="ECO:0000256" key="1">
    <source>
        <dbReference type="ARBA" id="ARBA00022723"/>
    </source>
</evidence>
<keyword evidence="9" id="KW-1185">Reference proteome</keyword>
<feature type="compositionally biased region" description="Polar residues" evidence="7">
    <location>
        <begin position="1"/>
        <end position="11"/>
    </location>
</feature>
<feature type="region of interest" description="Disordered" evidence="7">
    <location>
        <begin position="107"/>
        <end position="163"/>
    </location>
</feature>
<feature type="compositionally biased region" description="Low complexity" evidence="7">
    <location>
        <begin position="18"/>
        <end position="33"/>
    </location>
</feature>
<keyword evidence="4" id="KW-0238">DNA-binding</keyword>
<evidence type="ECO:0000256" key="7">
    <source>
        <dbReference type="SAM" id="MobiDB-lite"/>
    </source>
</evidence>